<dbReference type="Gene3D" id="2.70.170.10">
    <property type="entry name" value="Neurotransmitter-gated ion-channel ligand-binding domain"/>
    <property type="match status" value="1"/>
</dbReference>
<evidence type="ECO:0000313" key="3">
    <source>
        <dbReference type="Proteomes" id="UP001432027"/>
    </source>
</evidence>
<name>A0AAV5TKN2_9BILA</name>
<proteinExistence type="predicted"/>
<dbReference type="AlphaFoldDB" id="A0AAV5TKN2"/>
<dbReference type="GO" id="GO:0005230">
    <property type="term" value="F:extracellular ligand-gated monoatomic ion channel activity"/>
    <property type="evidence" value="ECO:0007669"/>
    <property type="project" value="InterPro"/>
</dbReference>
<evidence type="ECO:0000259" key="1">
    <source>
        <dbReference type="Pfam" id="PF02931"/>
    </source>
</evidence>
<dbReference type="Pfam" id="PF02931">
    <property type="entry name" value="Neur_chan_LBD"/>
    <property type="match status" value="1"/>
</dbReference>
<protein>
    <recommendedName>
        <fullName evidence="1">Neurotransmitter-gated ion-channel ligand-binding domain-containing protein</fullName>
    </recommendedName>
</protein>
<dbReference type="EMBL" id="BTSX01000004">
    <property type="protein sequence ID" value="GMS94860.1"/>
    <property type="molecule type" value="Genomic_DNA"/>
</dbReference>
<dbReference type="InterPro" id="IPR036734">
    <property type="entry name" value="Neur_chan_lig-bd_sf"/>
</dbReference>
<dbReference type="Proteomes" id="UP001432027">
    <property type="component" value="Unassembled WGS sequence"/>
</dbReference>
<sequence>ADVNTLQQANLDLLKLFTGYDVRASPFNTMNLKTSRNSDNTLNVTLMRAKLIDLNERQRQFTANVGIVLEYSDPRLVWNPHDFHSIDHLYLKEDSVWFPKFIPCDRVRENMH</sequence>
<accession>A0AAV5TKN2</accession>
<evidence type="ECO:0000313" key="2">
    <source>
        <dbReference type="EMBL" id="GMS94860.1"/>
    </source>
</evidence>
<feature type="domain" description="Neurotransmitter-gated ion-channel ligand-binding" evidence="1">
    <location>
        <begin position="15"/>
        <end position="102"/>
    </location>
</feature>
<dbReference type="InterPro" id="IPR006202">
    <property type="entry name" value="Neur_chan_lig-bd"/>
</dbReference>
<keyword evidence="3" id="KW-1185">Reference proteome</keyword>
<organism evidence="2 3">
    <name type="scientific">Pristionchus entomophagus</name>
    <dbReference type="NCBI Taxonomy" id="358040"/>
    <lineage>
        <taxon>Eukaryota</taxon>
        <taxon>Metazoa</taxon>
        <taxon>Ecdysozoa</taxon>
        <taxon>Nematoda</taxon>
        <taxon>Chromadorea</taxon>
        <taxon>Rhabditida</taxon>
        <taxon>Rhabditina</taxon>
        <taxon>Diplogasteromorpha</taxon>
        <taxon>Diplogasteroidea</taxon>
        <taxon>Neodiplogasteridae</taxon>
        <taxon>Pristionchus</taxon>
    </lineage>
</organism>
<feature type="non-terminal residue" evidence="2">
    <location>
        <position position="1"/>
    </location>
</feature>
<comment type="caution">
    <text evidence="2">The sequence shown here is derived from an EMBL/GenBank/DDBJ whole genome shotgun (WGS) entry which is preliminary data.</text>
</comment>
<dbReference type="SUPFAM" id="SSF63712">
    <property type="entry name" value="Nicotinic receptor ligand binding domain-like"/>
    <property type="match status" value="1"/>
</dbReference>
<reference evidence="2" key="1">
    <citation type="submission" date="2023-10" db="EMBL/GenBank/DDBJ databases">
        <title>Genome assembly of Pristionchus species.</title>
        <authorList>
            <person name="Yoshida K."/>
            <person name="Sommer R.J."/>
        </authorList>
    </citation>
    <scope>NUCLEOTIDE SEQUENCE</scope>
    <source>
        <strain evidence="2">RS0144</strain>
    </source>
</reference>
<dbReference type="GO" id="GO:0016020">
    <property type="term" value="C:membrane"/>
    <property type="evidence" value="ECO:0007669"/>
    <property type="project" value="InterPro"/>
</dbReference>
<gene>
    <name evidence="2" type="ORF">PENTCL1PPCAC_17035</name>
</gene>